<dbReference type="Proteomes" id="UP000317982">
    <property type="component" value="Unassembled WGS sequence"/>
</dbReference>
<dbReference type="EMBL" id="VIRS01000010">
    <property type="protein sequence ID" value="TQS44034.1"/>
    <property type="molecule type" value="Genomic_DNA"/>
</dbReference>
<dbReference type="RefSeq" id="WP_142705523.1">
    <property type="nucleotide sequence ID" value="NZ_VIRS01000010.1"/>
</dbReference>
<proteinExistence type="predicted"/>
<sequence>MPATHSTPNFADVSAALERLLDAGRARMDGDTLVVDSDAVSDIPPPGTYGEPGRWRAGELLPRAFVDVPGLAAIDEQVARAVLSPVQAEQVIADLLDLNPEATRRLSRETRQALPRPTRLATPPAPDTVLIRVPASGPVGYHTDGADGLIGRTLNFDGVSGVILRATPAAFGDAIDLTVQFPRTITFA</sequence>
<comment type="caution">
    <text evidence="1">The sequence shown here is derived from an EMBL/GenBank/DDBJ whole genome shotgun (WGS) entry which is preliminary data.</text>
</comment>
<gene>
    <name evidence="1" type="ORF">FL583_16400</name>
</gene>
<reference evidence="1 2" key="1">
    <citation type="submission" date="2019-07" db="EMBL/GenBank/DDBJ databases">
        <title>Cryptosporangium phraense sp. nov., isolated from plant litter.</title>
        <authorList>
            <person name="Suriyachadkun C."/>
        </authorList>
    </citation>
    <scope>NUCLEOTIDE SEQUENCE [LARGE SCALE GENOMIC DNA]</scope>
    <source>
        <strain evidence="1 2">A-T 5661</strain>
    </source>
</reference>
<keyword evidence="2" id="KW-1185">Reference proteome</keyword>
<organism evidence="1 2">
    <name type="scientific">Cryptosporangium phraense</name>
    <dbReference type="NCBI Taxonomy" id="2593070"/>
    <lineage>
        <taxon>Bacteria</taxon>
        <taxon>Bacillati</taxon>
        <taxon>Actinomycetota</taxon>
        <taxon>Actinomycetes</taxon>
        <taxon>Cryptosporangiales</taxon>
        <taxon>Cryptosporangiaceae</taxon>
        <taxon>Cryptosporangium</taxon>
    </lineage>
</organism>
<name>A0A545ARR8_9ACTN</name>
<accession>A0A545ARR8</accession>
<evidence type="ECO:0000313" key="2">
    <source>
        <dbReference type="Proteomes" id="UP000317982"/>
    </source>
</evidence>
<protein>
    <submittedName>
        <fullName evidence="1">Uncharacterized protein</fullName>
    </submittedName>
</protein>
<dbReference type="InParanoid" id="A0A545ARR8"/>
<dbReference type="AlphaFoldDB" id="A0A545ARR8"/>
<evidence type="ECO:0000313" key="1">
    <source>
        <dbReference type="EMBL" id="TQS44034.1"/>
    </source>
</evidence>